<dbReference type="KEGG" id="cmb:CSW64_11120"/>
<protein>
    <submittedName>
        <fullName evidence="2">Fumarylacetoacetate hydrolase</fullName>
    </submittedName>
</protein>
<feature type="domain" description="Fumarylacetoacetase-like C-terminal" evidence="1">
    <location>
        <begin position="129"/>
        <end position="319"/>
    </location>
</feature>
<dbReference type="PANTHER" id="PTHR43211:SF1">
    <property type="entry name" value="BLL6422 PROTEIN"/>
    <property type="match status" value="1"/>
</dbReference>
<reference evidence="2 3" key="1">
    <citation type="submission" date="2017-10" db="EMBL/GenBank/DDBJ databases">
        <title>Genome sequence of Caulobacter mirabilis FWC38.</title>
        <authorList>
            <person name="Fiebig A."/>
            <person name="Crosson S."/>
        </authorList>
    </citation>
    <scope>NUCLEOTIDE SEQUENCE [LARGE SCALE GENOMIC DNA]</scope>
    <source>
        <strain evidence="2 3">FWC 38</strain>
    </source>
</reference>
<dbReference type="InterPro" id="IPR011234">
    <property type="entry name" value="Fumarylacetoacetase-like_C"/>
</dbReference>
<dbReference type="GO" id="GO:0016787">
    <property type="term" value="F:hydrolase activity"/>
    <property type="evidence" value="ECO:0007669"/>
    <property type="project" value="UniProtKB-KW"/>
</dbReference>
<keyword evidence="2" id="KW-0378">Hydrolase</keyword>
<dbReference type="AlphaFoldDB" id="A0A2D2AY19"/>
<dbReference type="Pfam" id="PF01557">
    <property type="entry name" value="FAA_hydrolase"/>
    <property type="match status" value="1"/>
</dbReference>
<dbReference type="OrthoDB" id="3766879at2"/>
<dbReference type="SUPFAM" id="SSF56529">
    <property type="entry name" value="FAH"/>
    <property type="match status" value="1"/>
</dbReference>
<dbReference type="Proteomes" id="UP000228945">
    <property type="component" value="Chromosome"/>
</dbReference>
<proteinExistence type="predicted"/>
<name>A0A2D2AY19_9CAUL</name>
<evidence type="ECO:0000313" key="2">
    <source>
        <dbReference type="EMBL" id="ATQ42919.1"/>
    </source>
</evidence>
<dbReference type="InterPro" id="IPR036663">
    <property type="entry name" value="Fumarylacetoacetase_C_sf"/>
</dbReference>
<keyword evidence="3" id="KW-1185">Reference proteome</keyword>
<accession>A0A2D2AY19</accession>
<organism evidence="2 3">
    <name type="scientific">Caulobacter mirabilis</name>
    <dbReference type="NCBI Taxonomy" id="69666"/>
    <lineage>
        <taxon>Bacteria</taxon>
        <taxon>Pseudomonadati</taxon>
        <taxon>Pseudomonadota</taxon>
        <taxon>Alphaproteobacteria</taxon>
        <taxon>Caulobacterales</taxon>
        <taxon>Caulobacteraceae</taxon>
        <taxon>Caulobacter</taxon>
    </lineage>
</organism>
<dbReference type="PANTHER" id="PTHR43211">
    <property type="entry name" value="FUMARYLACETOACETATE HYDROLASE"/>
    <property type="match status" value="1"/>
</dbReference>
<evidence type="ECO:0000259" key="1">
    <source>
        <dbReference type="Pfam" id="PF01557"/>
    </source>
</evidence>
<sequence length="321" mass="34613">MKLFTIIANGVTQVGVGLTEDTLLALADAHALQGGSGGPFGGMIDLIEAGQAGLDRARALASAPPQAAIHTFADVVLKAPLPVPARLRDSSMFTEHLEIIRKEMARLAVRDAADPEAELQKLLEGDFKLPDVLHRLCCYYNGNHHAVIGPDEPLRWPAMSEVLDYELEFAVVVGRGGRDLSPEQARDHVFGYTLMNDWSARDLQVDVSKSGAGPCMGKDFATSLGPCIVTADELSDPHDMALSAWVDGERWSEGSTRNMRHTVFEALSQFSRISPLVPGEVIGSGTCAYGSAAEQGRRLQPGQTVELRAEEIGSLTNQIQR</sequence>
<dbReference type="RefSeq" id="WP_099622171.1">
    <property type="nucleotide sequence ID" value="NZ_CP024201.1"/>
</dbReference>
<dbReference type="Gene3D" id="3.90.850.10">
    <property type="entry name" value="Fumarylacetoacetase-like, C-terminal domain"/>
    <property type="match status" value="1"/>
</dbReference>
<dbReference type="EMBL" id="CP024201">
    <property type="protein sequence ID" value="ATQ42919.1"/>
    <property type="molecule type" value="Genomic_DNA"/>
</dbReference>
<evidence type="ECO:0000313" key="3">
    <source>
        <dbReference type="Proteomes" id="UP000228945"/>
    </source>
</evidence>
<gene>
    <name evidence="2" type="ORF">CSW64_11120</name>
</gene>